<dbReference type="Pfam" id="PF05235">
    <property type="entry name" value="CHAD"/>
    <property type="match status" value="1"/>
</dbReference>
<dbReference type="Gene3D" id="1.40.20.10">
    <property type="entry name" value="CHAD domain"/>
    <property type="match status" value="1"/>
</dbReference>
<accession>A0A344L1W2</accession>
<dbReference type="SUPFAM" id="SSF55154">
    <property type="entry name" value="CYTH-like phosphatases"/>
    <property type="match status" value="1"/>
</dbReference>
<dbReference type="InterPro" id="IPR038186">
    <property type="entry name" value="CHAD_dom_sf"/>
</dbReference>
<dbReference type="PANTHER" id="PTHR39339">
    <property type="entry name" value="SLR1444 PROTEIN"/>
    <property type="match status" value="1"/>
</dbReference>
<feature type="domain" description="CHAD" evidence="2">
    <location>
        <begin position="214"/>
        <end position="492"/>
    </location>
</feature>
<dbReference type="AlphaFoldDB" id="A0A344L1W2"/>
<dbReference type="PROSITE" id="PS51707">
    <property type="entry name" value="CYTH"/>
    <property type="match status" value="1"/>
</dbReference>
<dbReference type="RefSeq" id="WP_113691304.1">
    <property type="nucleotide sequence ID" value="NZ_CP015163.1"/>
</dbReference>
<evidence type="ECO:0000313" key="3">
    <source>
        <dbReference type="EMBL" id="AXB42036.1"/>
    </source>
</evidence>
<dbReference type="PROSITE" id="PS51708">
    <property type="entry name" value="CHAD"/>
    <property type="match status" value="1"/>
</dbReference>
<dbReference type="InterPro" id="IPR007899">
    <property type="entry name" value="CHAD_dom"/>
</dbReference>
<dbReference type="OrthoDB" id="9777271at2"/>
<dbReference type="InterPro" id="IPR033469">
    <property type="entry name" value="CYTH-like_dom_sf"/>
</dbReference>
<dbReference type="Gene3D" id="2.40.320.10">
    <property type="entry name" value="Hypothetical Protein Pfu-838710-001"/>
    <property type="match status" value="1"/>
</dbReference>
<dbReference type="Proteomes" id="UP000250434">
    <property type="component" value="Chromosome"/>
</dbReference>
<protein>
    <recommendedName>
        <fullName evidence="5">CHAD domain containing protein</fullName>
    </recommendedName>
</protein>
<evidence type="ECO:0000259" key="2">
    <source>
        <dbReference type="PROSITE" id="PS51708"/>
    </source>
</evidence>
<feature type="domain" description="CYTH" evidence="1">
    <location>
        <begin position="6"/>
        <end position="205"/>
    </location>
</feature>
<sequence length="504" mass="55560">MSTRTALERERKFEFPLDLAIPDLRARGPVASQADPVEERLEATYYDTPRYDLIRAGVTLRRRTGGGDDGWHLKLPVGPDAREEITLPLGESDGEVPAELAELVRGHSRGEELIAIAGLRTVRYSVELADADGRVLATLTDDHVTGEAAGAVARLDQWRELELELAADADDQTMAVLAELVADAGAVPSEWPSKLRRLIGDLLAEPPSPRPGKRASAGEVVLHYLRTQVDAMRRHDAGVRRDTEDSVHQMRVAMRRLRSALGSFRRVLDRDAVQGLREELKWLGGELGPVRDNEVLHAGLAKQVAELPRELTIGPVATYLDTYCEQRGEQAKAAALTALNSTRYLELLRALDALLDDPPLTAKANRPARKELRHAVHRADRRLRRAVAALTDAEDRDAALHEVRKKAKQARYTADAVRPVAGKKLNTWRKRVKAVQSTLGDHHDSVVARAELVRLAVAADRDGHSSFSYGVLHGRNAVAAAALDEEFGTRWRRVTGGPRPGRPK</sequence>
<dbReference type="PANTHER" id="PTHR39339:SF1">
    <property type="entry name" value="CHAD DOMAIN-CONTAINING PROTEIN"/>
    <property type="match status" value="1"/>
</dbReference>
<dbReference type="CDD" id="cd07374">
    <property type="entry name" value="CYTH-like_Pase"/>
    <property type="match status" value="1"/>
</dbReference>
<dbReference type="KEGG" id="aab:A4R43_05430"/>
<reference evidence="3 4" key="1">
    <citation type="submission" date="2016-04" db="EMBL/GenBank/DDBJ databases">
        <title>Complete genome sequence and analysis of deep-sea sediment isolate, Amycolatopsis sp. WP1.</title>
        <authorList>
            <person name="Wang H."/>
            <person name="Chen S."/>
            <person name="Wu Q."/>
        </authorList>
    </citation>
    <scope>NUCLEOTIDE SEQUENCE [LARGE SCALE GENOMIC DNA]</scope>
    <source>
        <strain evidence="3 4">WP1</strain>
    </source>
</reference>
<dbReference type="Pfam" id="PF01928">
    <property type="entry name" value="CYTH"/>
    <property type="match status" value="1"/>
</dbReference>
<dbReference type="SMART" id="SM01118">
    <property type="entry name" value="CYTH"/>
    <property type="match status" value="1"/>
</dbReference>
<name>A0A344L1W2_9PSEU</name>
<dbReference type="InterPro" id="IPR023577">
    <property type="entry name" value="CYTH_domain"/>
</dbReference>
<organism evidence="3 4">
    <name type="scientific">Amycolatopsis albispora</name>
    <dbReference type="NCBI Taxonomy" id="1804986"/>
    <lineage>
        <taxon>Bacteria</taxon>
        <taxon>Bacillati</taxon>
        <taxon>Actinomycetota</taxon>
        <taxon>Actinomycetes</taxon>
        <taxon>Pseudonocardiales</taxon>
        <taxon>Pseudonocardiaceae</taxon>
        <taxon>Amycolatopsis</taxon>
    </lineage>
</organism>
<proteinExistence type="predicted"/>
<evidence type="ECO:0008006" key="5">
    <source>
        <dbReference type="Google" id="ProtNLM"/>
    </source>
</evidence>
<evidence type="ECO:0000313" key="4">
    <source>
        <dbReference type="Proteomes" id="UP000250434"/>
    </source>
</evidence>
<evidence type="ECO:0000259" key="1">
    <source>
        <dbReference type="PROSITE" id="PS51707"/>
    </source>
</evidence>
<keyword evidence="4" id="KW-1185">Reference proteome</keyword>
<dbReference type="EMBL" id="CP015163">
    <property type="protein sequence ID" value="AXB42036.1"/>
    <property type="molecule type" value="Genomic_DNA"/>
</dbReference>
<dbReference type="SMART" id="SM00880">
    <property type="entry name" value="CHAD"/>
    <property type="match status" value="1"/>
</dbReference>
<gene>
    <name evidence="3" type="ORF">A4R43_05430</name>
</gene>